<name>A0A438J9Y3_VITVI</name>
<comment type="caution">
    <text evidence="1">The sequence shown here is derived from an EMBL/GenBank/DDBJ whole genome shotgun (WGS) entry which is preliminary data.</text>
</comment>
<dbReference type="SUPFAM" id="SSF56672">
    <property type="entry name" value="DNA/RNA polymerases"/>
    <property type="match status" value="1"/>
</dbReference>
<reference evidence="1 2" key="1">
    <citation type="journal article" date="2018" name="PLoS Genet.">
        <title>Population sequencing reveals clonal diversity and ancestral inbreeding in the grapevine cultivar Chardonnay.</title>
        <authorList>
            <person name="Roach M.J."/>
            <person name="Johnson D.L."/>
            <person name="Bohlmann J."/>
            <person name="van Vuuren H.J."/>
            <person name="Jones S.J."/>
            <person name="Pretorius I.S."/>
            <person name="Schmidt S.A."/>
            <person name="Borneman A.R."/>
        </authorList>
    </citation>
    <scope>NUCLEOTIDE SEQUENCE [LARGE SCALE GENOMIC DNA]</scope>
    <source>
        <strain evidence="2">cv. Chardonnay</strain>
        <tissue evidence="1">Leaf</tissue>
    </source>
</reference>
<gene>
    <name evidence="1" type="ORF">CK203_023923</name>
</gene>
<dbReference type="InterPro" id="IPR043502">
    <property type="entry name" value="DNA/RNA_pol_sf"/>
</dbReference>
<proteinExistence type="predicted"/>
<sequence>MGLEPSSIENPGRILSGFNGAATTFLRDVLPVQADPVILNIQFSMAESIEEALRQNQDVFAWAHFDMLGIHPSVASHRLNILPSSRPVRKKVRQFHSDRQKIIRDEVDKSLEAGFIREVEYPDWLANVVVVPKKEGKWLVCIDYTNLNNACPKDNFPLP</sequence>
<protein>
    <recommendedName>
        <fullName evidence="3">Transposon Ty3-I Gag-Pol polyprotein</fullName>
    </recommendedName>
</protein>
<dbReference type="EMBL" id="QGNW01000054">
    <property type="protein sequence ID" value="RVX05775.1"/>
    <property type="molecule type" value="Genomic_DNA"/>
</dbReference>
<dbReference type="InterPro" id="IPR053134">
    <property type="entry name" value="RNA-dir_DNA_polymerase"/>
</dbReference>
<evidence type="ECO:0008006" key="3">
    <source>
        <dbReference type="Google" id="ProtNLM"/>
    </source>
</evidence>
<dbReference type="Proteomes" id="UP000288805">
    <property type="component" value="Unassembled WGS sequence"/>
</dbReference>
<dbReference type="PANTHER" id="PTHR24559:SF444">
    <property type="entry name" value="REVERSE TRANSCRIPTASE DOMAIN-CONTAINING PROTEIN"/>
    <property type="match status" value="1"/>
</dbReference>
<dbReference type="AlphaFoldDB" id="A0A438J9Y3"/>
<accession>A0A438J9Y3</accession>
<evidence type="ECO:0000313" key="1">
    <source>
        <dbReference type="EMBL" id="RVX05775.1"/>
    </source>
</evidence>
<organism evidence="1 2">
    <name type="scientific">Vitis vinifera</name>
    <name type="common">Grape</name>
    <dbReference type="NCBI Taxonomy" id="29760"/>
    <lineage>
        <taxon>Eukaryota</taxon>
        <taxon>Viridiplantae</taxon>
        <taxon>Streptophyta</taxon>
        <taxon>Embryophyta</taxon>
        <taxon>Tracheophyta</taxon>
        <taxon>Spermatophyta</taxon>
        <taxon>Magnoliopsida</taxon>
        <taxon>eudicotyledons</taxon>
        <taxon>Gunneridae</taxon>
        <taxon>Pentapetalae</taxon>
        <taxon>rosids</taxon>
        <taxon>Vitales</taxon>
        <taxon>Vitaceae</taxon>
        <taxon>Viteae</taxon>
        <taxon>Vitis</taxon>
    </lineage>
</organism>
<dbReference type="PANTHER" id="PTHR24559">
    <property type="entry name" value="TRANSPOSON TY3-I GAG-POL POLYPROTEIN"/>
    <property type="match status" value="1"/>
</dbReference>
<evidence type="ECO:0000313" key="2">
    <source>
        <dbReference type="Proteomes" id="UP000288805"/>
    </source>
</evidence>
<dbReference type="Gene3D" id="3.10.10.10">
    <property type="entry name" value="HIV Type 1 Reverse Transcriptase, subunit A, domain 1"/>
    <property type="match status" value="1"/>
</dbReference>